<keyword evidence="2" id="KW-1185">Reference proteome</keyword>
<reference evidence="1 2" key="1">
    <citation type="submission" date="2020-04" db="EMBL/GenBank/DDBJ databases">
        <authorList>
            <person name="Yoon J."/>
        </authorList>
    </citation>
    <scope>NUCLEOTIDE SEQUENCE [LARGE SCALE GENOMIC DNA]</scope>
    <source>
        <strain evidence="1 2">DJ-13</strain>
    </source>
</reference>
<dbReference type="EMBL" id="JAAWWL010000001">
    <property type="protein sequence ID" value="NKI30529.1"/>
    <property type="molecule type" value="Genomic_DNA"/>
</dbReference>
<organism evidence="1 2">
    <name type="scientific">Croceivirga thetidis</name>
    <dbReference type="NCBI Taxonomy" id="2721623"/>
    <lineage>
        <taxon>Bacteria</taxon>
        <taxon>Pseudomonadati</taxon>
        <taxon>Bacteroidota</taxon>
        <taxon>Flavobacteriia</taxon>
        <taxon>Flavobacteriales</taxon>
        <taxon>Flavobacteriaceae</taxon>
        <taxon>Croceivirga</taxon>
    </lineage>
</organism>
<evidence type="ECO:0000313" key="1">
    <source>
        <dbReference type="EMBL" id="NKI30529.1"/>
    </source>
</evidence>
<dbReference type="RefSeq" id="WP_168550772.1">
    <property type="nucleotide sequence ID" value="NZ_JAAWWL010000001.1"/>
</dbReference>
<proteinExistence type="predicted"/>
<protein>
    <recommendedName>
        <fullName evidence="3">TFIIB-type zinc ribbon-containing protein</fullName>
    </recommendedName>
</protein>
<gene>
    <name evidence="1" type="ORF">HCU67_01120</name>
</gene>
<evidence type="ECO:0000313" key="2">
    <source>
        <dbReference type="Proteomes" id="UP000718451"/>
    </source>
</evidence>
<dbReference type="Proteomes" id="UP000718451">
    <property type="component" value="Unassembled WGS sequence"/>
</dbReference>
<name>A0ABX1GLT8_9FLAO</name>
<evidence type="ECO:0008006" key="3">
    <source>
        <dbReference type="Google" id="ProtNLM"/>
    </source>
</evidence>
<accession>A0ABX1GLT8</accession>
<comment type="caution">
    <text evidence="1">The sequence shown here is derived from an EMBL/GenBank/DDBJ whole genome shotgun (WGS) entry which is preliminary data.</text>
</comment>
<sequence>MQKKIQCPNCGATSAFLEKSPGRYTCAYCASSFEHVSILPNVELNKKLYEQIMELYKSHLDLKPEMAKYHQRILTGILQMNGLINGITDIETERKVVEVLEHLFEREIKIYAARGITAKTSFELKADNYDSDLITNGIYLKQLLAVWAYRLSRITDNESGLERATKLAEEADGLQLMVDVPLVVDLKRTRFGLLRRQGKDTQAFKYLDNELKNTKDKEQFQFDFEDIFLSSEYLQYQANNA</sequence>